<evidence type="ECO:0000313" key="3">
    <source>
        <dbReference type="EMBL" id="KIT15280.1"/>
    </source>
</evidence>
<dbReference type="AlphaFoldDB" id="A0A0D1EHJ0"/>
<dbReference type="Gene3D" id="2.60.200.20">
    <property type="match status" value="1"/>
</dbReference>
<accession>A0A0D1EHJ0</accession>
<dbReference type="SUPFAM" id="SSF49879">
    <property type="entry name" value="SMAD/FHA domain"/>
    <property type="match status" value="1"/>
</dbReference>
<dbReference type="EMBL" id="JYFE01000052">
    <property type="protein sequence ID" value="KIT15280.1"/>
    <property type="molecule type" value="Genomic_DNA"/>
</dbReference>
<dbReference type="CDD" id="cd00060">
    <property type="entry name" value="FHA"/>
    <property type="match status" value="1"/>
</dbReference>
<dbReference type="PATRIC" id="fig|935700.4.peg.3083"/>
<dbReference type="Proteomes" id="UP000032232">
    <property type="component" value="Unassembled WGS sequence"/>
</dbReference>
<evidence type="ECO:0000313" key="4">
    <source>
        <dbReference type="Proteomes" id="UP000032232"/>
    </source>
</evidence>
<dbReference type="RefSeq" id="WP_201774371.1">
    <property type="nucleotide sequence ID" value="NZ_FZPF01000009.1"/>
</dbReference>
<dbReference type="InterPro" id="IPR008984">
    <property type="entry name" value="SMAD_FHA_dom_sf"/>
</dbReference>
<comment type="caution">
    <text evidence="3">The sequence shown here is derived from an EMBL/GenBank/DDBJ whole genome shotgun (WGS) entry which is preliminary data.</text>
</comment>
<feature type="region of interest" description="Disordered" evidence="1">
    <location>
        <begin position="14"/>
        <end position="54"/>
    </location>
</feature>
<dbReference type="InterPro" id="IPR000253">
    <property type="entry name" value="FHA_dom"/>
</dbReference>
<feature type="domain" description="FHA" evidence="2">
    <location>
        <begin position="179"/>
        <end position="233"/>
    </location>
</feature>
<dbReference type="Pfam" id="PF00498">
    <property type="entry name" value="FHA"/>
    <property type="match status" value="1"/>
</dbReference>
<proteinExistence type="predicted"/>
<evidence type="ECO:0000259" key="2">
    <source>
        <dbReference type="PROSITE" id="PS50006"/>
    </source>
</evidence>
<protein>
    <submittedName>
        <fullName evidence="3">FHA domain protein</fullName>
    </submittedName>
</protein>
<reference evidence="3 4" key="1">
    <citation type="submission" date="2015-02" db="EMBL/GenBank/DDBJ databases">
        <title>Genome Sequence of Jannaschia aquimarina DSM28248, a member of the Roseobacter clade.</title>
        <authorList>
            <person name="Voget S."/>
            <person name="Daniel R."/>
        </authorList>
    </citation>
    <scope>NUCLEOTIDE SEQUENCE [LARGE SCALE GENOMIC DNA]</scope>
    <source>
        <strain evidence="3 4">GSW-M26</strain>
    </source>
</reference>
<sequence length="279" mass="28824">MSFFSRIFGRKKADTVTPVVPAPSKPGEAQAERSYPQISAPARAAEADDARAPSTTDILRGVAARLENADKTTPPGVWEMDAPSTADLLARANQAEPAAGGGAGPAKRPRNKTRLLGFDTSAGDATAALAPASAMPEPAEEPAAEAVATAGPAMFPTGFVLIVEGPGRGSAFPIFAGMSSIGRGADQTVRLDFGDATISRAGHAAIVYDTESREFLLGHGGKSNIVRLNGSPVISNEALSSGDEIRLGETTLRFVAICGDQFDWADTDEGEDDDDLAIA</sequence>
<name>A0A0D1EHJ0_9RHOB</name>
<dbReference type="STRING" id="935700.jaqu_29830"/>
<evidence type="ECO:0000256" key="1">
    <source>
        <dbReference type="SAM" id="MobiDB-lite"/>
    </source>
</evidence>
<dbReference type="PROSITE" id="PS50006">
    <property type="entry name" value="FHA_DOMAIN"/>
    <property type="match status" value="1"/>
</dbReference>
<keyword evidence="4" id="KW-1185">Reference proteome</keyword>
<gene>
    <name evidence="3" type="ORF">jaqu_29830</name>
</gene>
<organism evidence="3 4">
    <name type="scientific">Jannaschia aquimarina</name>
    <dbReference type="NCBI Taxonomy" id="935700"/>
    <lineage>
        <taxon>Bacteria</taxon>
        <taxon>Pseudomonadati</taxon>
        <taxon>Pseudomonadota</taxon>
        <taxon>Alphaproteobacteria</taxon>
        <taxon>Rhodobacterales</taxon>
        <taxon>Roseobacteraceae</taxon>
        <taxon>Jannaschia</taxon>
    </lineage>
</organism>